<evidence type="ECO:0000256" key="2">
    <source>
        <dbReference type="PROSITE-ProRule" id="PRU00335"/>
    </source>
</evidence>
<keyword evidence="1 2" id="KW-0238">DNA-binding</keyword>
<dbReference type="Gene3D" id="1.10.357.10">
    <property type="entry name" value="Tetracycline Repressor, domain 2"/>
    <property type="match status" value="1"/>
</dbReference>
<dbReference type="PANTHER" id="PTHR43479">
    <property type="entry name" value="ACREF/ENVCD OPERON REPRESSOR-RELATED"/>
    <property type="match status" value="1"/>
</dbReference>
<dbReference type="eggNOG" id="arCOG02643">
    <property type="taxonomic scope" value="Archaea"/>
</dbReference>
<dbReference type="PRINTS" id="PR00455">
    <property type="entry name" value="HTHTETR"/>
</dbReference>
<protein>
    <submittedName>
        <fullName evidence="4">TetR family transcriptional regulator</fullName>
    </submittedName>
</protein>
<dbReference type="Pfam" id="PF00440">
    <property type="entry name" value="TetR_N"/>
    <property type="match status" value="1"/>
</dbReference>
<gene>
    <name evidence="4" type="ordered locus">Mcup_1071</name>
</gene>
<dbReference type="OrthoDB" id="135877at2157"/>
<dbReference type="PATRIC" id="fig|1006006.8.peg.1065"/>
<dbReference type="InterPro" id="IPR001647">
    <property type="entry name" value="HTH_TetR"/>
</dbReference>
<dbReference type="RefSeq" id="WP_013737674.1">
    <property type="nucleotide sequence ID" value="NC_015435.1"/>
</dbReference>
<dbReference type="InterPro" id="IPR009057">
    <property type="entry name" value="Homeodomain-like_sf"/>
</dbReference>
<dbReference type="InterPro" id="IPR050624">
    <property type="entry name" value="HTH-type_Tx_Regulator"/>
</dbReference>
<feature type="DNA-binding region" description="H-T-H motif" evidence="2">
    <location>
        <begin position="36"/>
        <end position="55"/>
    </location>
</feature>
<dbReference type="Proteomes" id="UP000007812">
    <property type="component" value="Chromosome"/>
</dbReference>
<dbReference type="GO" id="GO:0003677">
    <property type="term" value="F:DNA binding"/>
    <property type="evidence" value="ECO:0007669"/>
    <property type="project" value="UniProtKB-UniRule"/>
</dbReference>
<name>F4G2X8_METCR</name>
<evidence type="ECO:0000259" key="3">
    <source>
        <dbReference type="PROSITE" id="PS50977"/>
    </source>
</evidence>
<evidence type="ECO:0000313" key="5">
    <source>
        <dbReference type="Proteomes" id="UP000007812"/>
    </source>
</evidence>
<sequence length="200" mass="23515">MYDTYIILIMSRKISKDKIIKAAVSVFAEKGFDLATMDEIAKRSELSKGTIFLYFEKKDELIKQIAMLSIPYDVVEETLSGKYESAEEMLYDFGKKFMDKYKDSEMRSLLMMTIGNKRRYEVIKSKLKSVCMDKIDEFFKKVEELSGVEIPFTLRRSFFGALLCYLIWWEDNPLDPEEYVRQLSKTVLMSVRRERGDARS</sequence>
<evidence type="ECO:0000313" key="4">
    <source>
        <dbReference type="EMBL" id="AEB95176.1"/>
    </source>
</evidence>
<keyword evidence="5" id="KW-1185">Reference proteome</keyword>
<dbReference type="STRING" id="1006006.Mcup_1071"/>
<accession>F4G2X8</accession>
<organism evidence="4 5">
    <name type="scientific">Metallosphaera cuprina (strain Ar-4)</name>
    <dbReference type="NCBI Taxonomy" id="1006006"/>
    <lineage>
        <taxon>Archaea</taxon>
        <taxon>Thermoproteota</taxon>
        <taxon>Thermoprotei</taxon>
        <taxon>Sulfolobales</taxon>
        <taxon>Sulfolobaceae</taxon>
        <taxon>Metallosphaera</taxon>
    </lineage>
</organism>
<dbReference type="InterPro" id="IPR023772">
    <property type="entry name" value="DNA-bd_HTH_TetR-type_CS"/>
</dbReference>
<dbReference type="GeneID" id="10493262"/>
<dbReference type="PROSITE" id="PS50977">
    <property type="entry name" value="HTH_TETR_2"/>
    <property type="match status" value="1"/>
</dbReference>
<dbReference type="KEGG" id="mcn:Mcup_1071"/>
<dbReference type="AlphaFoldDB" id="F4G2X8"/>
<dbReference type="EMBL" id="CP002656">
    <property type="protein sequence ID" value="AEB95176.1"/>
    <property type="molecule type" value="Genomic_DNA"/>
</dbReference>
<evidence type="ECO:0000256" key="1">
    <source>
        <dbReference type="ARBA" id="ARBA00023125"/>
    </source>
</evidence>
<dbReference type="PANTHER" id="PTHR43479:SF11">
    <property type="entry name" value="ACREF_ENVCD OPERON REPRESSOR-RELATED"/>
    <property type="match status" value="1"/>
</dbReference>
<proteinExistence type="predicted"/>
<reference evidence="4 5" key="1">
    <citation type="journal article" date="2011" name="J. Bacteriol.">
        <title>Complete genome sequence of Metallosphaera cuprina, a metal sulfide-oxidizing archaeon from a hot spring.</title>
        <authorList>
            <person name="Liu L.J."/>
            <person name="You X.Y."/>
            <person name="Zheng H."/>
            <person name="Wang S."/>
            <person name="Jiang C.Y."/>
            <person name="Liu S.J."/>
        </authorList>
    </citation>
    <scope>NUCLEOTIDE SEQUENCE [LARGE SCALE GENOMIC DNA]</scope>
    <source>
        <strain evidence="4 5">Ar-4</strain>
    </source>
</reference>
<dbReference type="SUPFAM" id="SSF46689">
    <property type="entry name" value="Homeodomain-like"/>
    <property type="match status" value="1"/>
</dbReference>
<dbReference type="PROSITE" id="PS01081">
    <property type="entry name" value="HTH_TETR_1"/>
    <property type="match status" value="1"/>
</dbReference>
<feature type="domain" description="HTH tetR-type" evidence="3">
    <location>
        <begin position="13"/>
        <end position="73"/>
    </location>
</feature>
<dbReference type="HOGENOM" id="CLU_069356_12_2_2"/>